<organism evidence="2 3">
    <name type="scientific">Nitzschia inconspicua</name>
    <dbReference type="NCBI Taxonomy" id="303405"/>
    <lineage>
        <taxon>Eukaryota</taxon>
        <taxon>Sar</taxon>
        <taxon>Stramenopiles</taxon>
        <taxon>Ochrophyta</taxon>
        <taxon>Bacillariophyta</taxon>
        <taxon>Bacillariophyceae</taxon>
        <taxon>Bacillariophycidae</taxon>
        <taxon>Bacillariales</taxon>
        <taxon>Bacillariaceae</taxon>
        <taxon>Nitzschia</taxon>
    </lineage>
</organism>
<dbReference type="GO" id="GO:0005524">
    <property type="term" value="F:ATP binding"/>
    <property type="evidence" value="ECO:0007669"/>
    <property type="project" value="UniProtKB-UniRule"/>
</dbReference>
<evidence type="ECO:0000313" key="3">
    <source>
        <dbReference type="Proteomes" id="UP000693970"/>
    </source>
</evidence>
<dbReference type="InterPro" id="IPR017441">
    <property type="entry name" value="Protein_kinase_ATP_BS"/>
</dbReference>
<name>A0A9K3PHJ5_9STRA</name>
<keyword evidence="1" id="KW-0547">Nucleotide-binding</keyword>
<dbReference type="EMBL" id="JAGRRH010000020">
    <property type="protein sequence ID" value="KAG7347623.1"/>
    <property type="molecule type" value="Genomic_DNA"/>
</dbReference>
<keyword evidence="3" id="KW-1185">Reference proteome</keyword>
<dbReference type="Proteomes" id="UP000693970">
    <property type="component" value="Unassembled WGS sequence"/>
</dbReference>
<dbReference type="AlphaFoldDB" id="A0A9K3PHJ5"/>
<dbReference type="PANTHER" id="PTHR37171">
    <property type="entry name" value="SERINE/THREONINE-PROTEIN KINASE YRZF-RELATED"/>
    <property type="match status" value="1"/>
</dbReference>
<feature type="binding site" evidence="1">
    <location>
        <position position="411"/>
    </location>
    <ligand>
        <name>ATP</name>
        <dbReference type="ChEBI" id="CHEBI:30616"/>
    </ligand>
</feature>
<reference evidence="2" key="2">
    <citation type="submission" date="2021-04" db="EMBL/GenBank/DDBJ databases">
        <authorList>
            <person name="Podell S."/>
        </authorList>
    </citation>
    <scope>NUCLEOTIDE SEQUENCE</scope>
    <source>
        <strain evidence="2">Hildebrandi</strain>
    </source>
</reference>
<keyword evidence="1" id="KW-0067">ATP-binding</keyword>
<evidence type="ECO:0008006" key="4">
    <source>
        <dbReference type="Google" id="ProtNLM"/>
    </source>
</evidence>
<comment type="caution">
    <text evidence="2">The sequence shown here is derived from an EMBL/GenBank/DDBJ whole genome shotgun (WGS) entry which is preliminary data.</text>
</comment>
<evidence type="ECO:0000313" key="2">
    <source>
        <dbReference type="EMBL" id="KAG7347623.1"/>
    </source>
</evidence>
<protein>
    <recommendedName>
        <fullName evidence="4">Protein kinase domain-containing protein</fullName>
    </recommendedName>
</protein>
<dbReference type="PANTHER" id="PTHR37171:SF1">
    <property type="entry name" value="SERINE_THREONINE-PROTEIN KINASE YRZF-RELATED"/>
    <property type="match status" value="1"/>
</dbReference>
<sequence>MSYYNHFDEATNQGRVFDSDLSLLQDLPAHHLTETEIAERDAWRTKMLGVYAHYEDIDPPRVSTTECLLQQRVMVPNLASTSVSSRSQFKESRRGRRYPDTLLAWREFQPLVEAFHPAHRALKPRQSDIFRFSSSLTNNKMSLSDEKEEENYMLMVLKKSLMMADLVGSITTRGGIGKPDALTLKTNVDTGLPSPNDIGLVAEFKSTHNLSMPVSADAVAAAYNKAYHTVTTERGGQSSTWARVCHPIGQILGYMAENGRRYGVLSSATRSYFLTIQGNGHDARVYISNAFLVGQKNFLRAWAYAHSLSCEQSEPLVANKLTWKLTSKDQPTPPAKNKHKGSLRANDRIYEGNEWQETDSADMHTKSSAPKDMIFLKEISIDDVEIIGTLGYGHNGVVYAAKWGGKKVALKQFDVGKDGYEYYDKEIAAYVALKDAWGKLVATPFFVSESWSGWVKFIGLQLGRDPGPSDDISQWRNVLSTLEAQYGFIHDDAENGNMVFVVDEATGAEKLVAIDLEANTMTPRIASS</sequence>
<reference evidence="2" key="1">
    <citation type="journal article" date="2021" name="Sci. Rep.">
        <title>Diploid genomic architecture of Nitzschia inconspicua, an elite biomass production diatom.</title>
        <authorList>
            <person name="Oliver A."/>
            <person name="Podell S."/>
            <person name="Pinowska A."/>
            <person name="Traller J.C."/>
            <person name="Smith S.R."/>
            <person name="McClure R."/>
            <person name="Beliaev A."/>
            <person name="Bohutskyi P."/>
            <person name="Hill E.A."/>
            <person name="Rabines A."/>
            <person name="Zheng H."/>
            <person name="Allen L.Z."/>
            <person name="Kuo A."/>
            <person name="Grigoriev I.V."/>
            <person name="Allen A.E."/>
            <person name="Hazlebeck D."/>
            <person name="Allen E.E."/>
        </authorList>
    </citation>
    <scope>NUCLEOTIDE SEQUENCE</scope>
    <source>
        <strain evidence="2">Hildebrandi</strain>
    </source>
</reference>
<dbReference type="PROSITE" id="PS00107">
    <property type="entry name" value="PROTEIN_KINASE_ATP"/>
    <property type="match status" value="1"/>
</dbReference>
<proteinExistence type="predicted"/>
<dbReference type="OrthoDB" id="50144at2759"/>
<accession>A0A9K3PHJ5</accession>
<gene>
    <name evidence="2" type="ORF">IV203_016328</name>
</gene>
<dbReference type="InterPro" id="IPR052396">
    <property type="entry name" value="Meiotic_Drive_Suppr_Kinase"/>
</dbReference>
<evidence type="ECO:0000256" key="1">
    <source>
        <dbReference type="PROSITE-ProRule" id="PRU10141"/>
    </source>
</evidence>